<organism evidence="1 2">
    <name type="scientific">Operophtera brumata</name>
    <name type="common">Winter moth</name>
    <name type="synonym">Phalaena brumata</name>
    <dbReference type="NCBI Taxonomy" id="104452"/>
    <lineage>
        <taxon>Eukaryota</taxon>
        <taxon>Metazoa</taxon>
        <taxon>Ecdysozoa</taxon>
        <taxon>Arthropoda</taxon>
        <taxon>Hexapoda</taxon>
        <taxon>Insecta</taxon>
        <taxon>Pterygota</taxon>
        <taxon>Neoptera</taxon>
        <taxon>Endopterygota</taxon>
        <taxon>Lepidoptera</taxon>
        <taxon>Glossata</taxon>
        <taxon>Ditrysia</taxon>
        <taxon>Geometroidea</taxon>
        <taxon>Geometridae</taxon>
        <taxon>Larentiinae</taxon>
        <taxon>Operophtera</taxon>
    </lineage>
</organism>
<dbReference type="AlphaFoldDB" id="A0A0L7LNX7"/>
<comment type="caution">
    <text evidence="1">The sequence shown here is derived from an EMBL/GenBank/DDBJ whole genome shotgun (WGS) entry which is preliminary data.</text>
</comment>
<name>A0A0L7LNX7_OPEBR</name>
<dbReference type="Proteomes" id="UP000037510">
    <property type="component" value="Unassembled WGS sequence"/>
</dbReference>
<dbReference type="EMBL" id="JTDY01000427">
    <property type="protein sequence ID" value="KOB77233.1"/>
    <property type="molecule type" value="Genomic_DNA"/>
</dbReference>
<gene>
    <name evidence="1" type="ORF">OBRU01_04447</name>
</gene>
<accession>A0A0L7LNX7</accession>
<proteinExistence type="predicted"/>
<evidence type="ECO:0000313" key="2">
    <source>
        <dbReference type="Proteomes" id="UP000037510"/>
    </source>
</evidence>
<evidence type="ECO:0000313" key="1">
    <source>
        <dbReference type="EMBL" id="KOB77233.1"/>
    </source>
</evidence>
<keyword evidence="2" id="KW-1185">Reference proteome</keyword>
<sequence length="137" mass="15518">MDNPLTPNKIRRLLHFAEDKSFNNTRRLLQNVEANNKYLHLIGFQTAAFNPGEMTGRSTGADEIPVLGHHTLALDSLTNQMDKQTCEIQDIMRHSITTDYSFQHKVVSLTADEASFMRREAPLPVQNNAQLTYGDMS</sequence>
<reference evidence="1 2" key="1">
    <citation type="journal article" date="2015" name="Genome Biol. Evol.">
        <title>The genome of winter moth (Operophtera brumata) provides a genomic perspective on sexual dimorphism and phenology.</title>
        <authorList>
            <person name="Derks M.F."/>
            <person name="Smit S."/>
            <person name="Salis L."/>
            <person name="Schijlen E."/>
            <person name="Bossers A."/>
            <person name="Mateman C."/>
            <person name="Pijl A.S."/>
            <person name="de Ridder D."/>
            <person name="Groenen M.A."/>
            <person name="Visser M.E."/>
            <person name="Megens H.J."/>
        </authorList>
    </citation>
    <scope>NUCLEOTIDE SEQUENCE [LARGE SCALE GENOMIC DNA]</scope>
    <source>
        <strain evidence="1">WM2013NL</strain>
        <tissue evidence="1">Head and thorax</tissue>
    </source>
</reference>
<protein>
    <submittedName>
        <fullName evidence="1">Putative group II intron-encoded protein LtrA</fullName>
    </submittedName>
</protein>